<evidence type="ECO:0000256" key="1">
    <source>
        <dbReference type="SAM" id="MobiDB-lite"/>
    </source>
</evidence>
<keyword evidence="3" id="KW-1185">Reference proteome</keyword>
<gene>
    <name evidence="2" type="ORF">HK099_003106</name>
</gene>
<feature type="compositionally biased region" description="Low complexity" evidence="1">
    <location>
        <begin position="54"/>
        <end position="66"/>
    </location>
</feature>
<comment type="caution">
    <text evidence="2">The sequence shown here is derived from an EMBL/GenBank/DDBJ whole genome shotgun (WGS) entry which is preliminary data.</text>
</comment>
<dbReference type="AlphaFoldDB" id="A0AAD5XRD4"/>
<organism evidence="2 3">
    <name type="scientific">Clydaea vesicula</name>
    <dbReference type="NCBI Taxonomy" id="447962"/>
    <lineage>
        <taxon>Eukaryota</taxon>
        <taxon>Fungi</taxon>
        <taxon>Fungi incertae sedis</taxon>
        <taxon>Chytridiomycota</taxon>
        <taxon>Chytridiomycota incertae sedis</taxon>
        <taxon>Chytridiomycetes</taxon>
        <taxon>Lobulomycetales</taxon>
        <taxon>Lobulomycetaceae</taxon>
        <taxon>Clydaea</taxon>
    </lineage>
</organism>
<name>A0AAD5XRD4_9FUNG</name>
<evidence type="ECO:0000313" key="2">
    <source>
        <dbReference type="EMBL" id="KAJ3199550.1"/>
    </source>
</evidence>
<dbReference type="Proteomes" id="UP001211065">
    <property type="component" value="Unassembled WGS sequence"/>
</dbReference>
<proteinExistence type="predicted"/>
<reference evidence="2" key="1">
    <citation type="submission" date="2020-05" db="EMBL/GenBank/DDBJ databases">
        <title>Phylogenomic resolution of chytrid fungi.</title>
        <authorList>
            <person name="Stajich J.E."/>
            <person name="Amses K."/>
            <person name="Simmons R."/>
            <person name="Seto K."/>
            <person name="Myers J."/>
            <person name="Bonds A."/>
            <person name="Quandt C.A."/>
            <person name="Barry K."/>
            <person name="Liu P."/>
            <person name="Grigoriev I."/>
            <person name="Longcore J.E."/>
            <person name="James T.Y."/>
        </authorList>
    </citation>
    <scope>NUCLEOTIDE SEQUENCE</scope>
    <source>
        <strain evidence="2">JEL0476</strain>
    </source>
</reference>
<accession>A0AAD5XRD4</accession>
<feature type="region of interest" description="Disordered" evidence="1">
    <location>
        <begin position="1"/>
        <end position="66"/>
    </location>
</feature>
<evidence type="ECO:0000313" key="3">
    <source>
        <dbReference type="Proteomes" id="UP001211065"/>
    </source>
</evidence>
<feature type="compositionally biased region" description="Basic and acidic residues" evidence="1">
    <location>
        <begin position="28"/>
        <end position="45"/>
    </location>
</feature>
<protein>
    <submittedName>
        <fullName evidence="2">Uncharacterized protein</fullName>
    </submittedName>
</protein>
<dbReference type="EMBL" id="JADGJW010002088">
    <property type="protein sequence ID" value="KAJ3199550.1"/>
    <property type="molecule type" value="Genomic_DNA"/>
</dbReference>
<sequence>MNRNYSRNTNDQSDNKDDSDQNSQNREFFQEKFIRGRPDLLDKIQRKSKGKYDTSGTGIASSSNNANIVSPQLLQVESSTTTNIRNSPTPTLDNEIEDSSEQFSPMEENLKLSQQDNINKIPDFNEHIPHQVSYKFPPETTPKLEKTKGSNVTENVNKKLHLENQELKKMLMHMNKSINHCMQLLQTLNEKSSKHEMLLDKILMNWNNNSVSVNTSFLASDHNNYPLQQQQHREKQHRLFRNSGNNNTSNCVPQNPQLPPLGMEDQINKLASDRILPPVQHIIRKQGSPRHLPYDPLRFANRPISNTVSNFSDTISQQNQSLAYPHVSSNV</sequence>